<proteinExistence type="predicted"/>
<protein>
    <submittedName>
        <fullName evidence="1">Uncharacterized protein</fullName>
    </submittedName>
</protein>
<organism evidence="1 2">
    <name type="scientific">Bubo bubo</name>
    <name type="common">Eurasian eagle-owl</name>
    <name type="synonym">Strix bubo</name>
    <dbReference type="NCBI Taxonomy" id="30461"/>
    <lineage>
        <taxon>Eukaryota</taxon>
        <taxon>Metazoa</taxon>
        <taxon>Chordata</taxon>
        <taxon>Craniata</taxon>
        <taxon>Vertebrata</taxon>
        <taxon>Euteleostomi</taxon>
        <taxon>Archelosauria</taxon>
        <taxon>Archosauria</taxon>
        <taxon>Dinosauria</taxon>
        <taxon>Saurischia</taxon>
        <taxon>Theropoda</taxon>
        <taxon>Coelurosauria</taxon>
        <taxon>Aves</taxon>
        <taxon>Neognathae</taxon>
        <taxon>Neoaves</taxon>
        <taxon>Telluraves</taxon>
        <taxon>Strigiformes</taxon>
        <taxon>Strigidae</taxon>
        <taxon>Bubo</taxon>
    </lineage>
</organism>
<reference evidence="1" key="1">
    <citation type="submission" date="2025-08" db="UniProtKB">
        <authorList>
            <consortium name="Ensembl"/>
        </authorList>
    </citation>
    <scope>IDENTIFICATION</scope>
</reference>
<sequence length="102" mass="11511">MATLVDKELQHLDLYGLLGVSEKASEKEVRAAAWEPSRGLYRAGRKKEGGGVTLGPPRQPLRVLEPCFLRRPDIACSWEVENKSVFFSFCFCAWIFASLCLY</sequence>
<name>A0A8C0I878_BUBBB</name>
<dbReference type="Ensembl" id="ENSBOBT00000000814.1">
    <property type="protein sequence ID" value="ENSBOBP00000000799.1"/>
    <property type="gene ID" value="ENSBOBG00000000594.1"/>
</dbReference>
<keyword evidence="2" id="KW-1185">Reference proteome</keyword>
<dbReference type="Proteomes" id="UP000694567">
    <property type="component" value="Unplaced"/>
</dbReference>
<dbReference type="AlphaFoldDB" id="A0A8C0I878"/>
<evidence type="ECO:0000313" key="1">
    <source>
        <dbReference type="Ensembl" id="ENSBOBP00000000799.1"/>
    </source>
</evidence>
<reference evidence="1" key="2">
    <citation type="submission" date="2025-09" db="UniProtKB">
        <authorList>
            <consortium name="Ensembl"/>
        </authorList>
    </citation>
    <scope>IDENTIFICATION</scope>
</reference>
<accession>A0A8C0I878</accession>
<evidence type="ECO:0000313" key="2">
    <source>
        <dbReference type="Proteomes" id="UP000694567"/>
    </source>
</evidence>